<gene>
    <name evidence="1" type="ORF">B0X71_20515</name>
</gene>
<dbReference type="AlphaFoldDB" id="A0A1Q2L536"/>
<evidence type="ECO:0000313" key="1">
    <source>
        <dbReference type="EMBL" id="AQQ55560.1"/>
    </source>
</evidence>
<name>A0A1Q2L536_9BACL</name>
<dbReference type="EMBL" id="CP019642">
    <property type="protein sequence ID" value="AQQ55560.1"/>
    <property type="molecule type" value="Genomic_DNA"/>
</dbReference>
<dbReference type="Proteomes" id="UP000188184">
    <property type="component" value="Plasmid unnamed2"/>
</dbReference>
<keyword evidence="2" id="KW-1185">Reference proteome</keyword>
<protein>
    <submittedName>
        <fullName evidence="1">Uncharacterized protein</fullName>
    </submittedName>
</protein>
<proteinExistence type="predicted"/>
<accession>A0A1Q2L536</accession>
<geneLocation type="plasmid" evidence="1 2">
    <name>unnamed2</name>
</geneLocation>
<sequence>MQSGFRSPYATNRDERELDEFWHSRFQEKRKAQPKLITDFAAKKKYRPFVERLLTIRVEGAMYIPVSDRVWRKVIMDWLEMNCLEENWTVSVEEMVELLGKSGVELDSQQLKFAAYPVKSFLEIYAKAARTDLRLKGNLSVME</sequence>
<organism evidence="1 2">
    <name type="scientific">Planococcus lenghuensis</name>
    <dbReference type="NCBI Taxonomy" id="2213202"/>
    <lineage>
        <taxon>Bacteria</taxon>
        <taxon>Bacillati</taxon>
        <taxon>Bacillota</taxon>
        <taxon>Bacilli</taxon>
        <taxon>Bacillales</taxon>
        <taxon>Caryophanaceae</taxon>
        <taxon>Planococcus</taxon>
    </lineage>
</organism>
<reference evidence="1 2" key="1">
    <citation type="submission" date="2017-02" db="EMBL/GenBank/DDBJ databases">
        <title>The complete genomic sequence of a novel cold adapted crude oil-degrading bacterium Planococcus qaidamina Y42.</title>
        <authorList>
            <person name="Yang R."/>
        </authorList>
    </citation>
    <scope>NUCLEOTIDE SEQUENCE [LARGE SCALE GENOMIC DNA]</scope>
    <source>
        <strain evidence="1 2">Y42</strain>
        <plasmid evidence="1 2">unnamed2</plasmid>
    </source>
</reference>
<evidence type="ECO:0000313" key="2">
    <source>
        <dbReference type="Proteomes" id="UP000188184"/>
    </source>
</evidence>
<keyword evidence="1" id="KW-0614">Plasmid</keyword>
<dbReference type="KEGG" id="pmar:B0X71_20515"/>